<comment type="caution">
    <text evidence="3">The sequence shown here is derived from an EMBL/GenBank/DDBJ whole genome shotgun (WGS) entry which is preliminary data.</text>
</comment>
<feature type="region of interest" description="Disordered" evidence="1">
    <location>
        <begin position="1"/>
        <end position="20"/>
    </location>
</feature>
<organism evidence="3 4">
    <name type="scientific">Scylla paramamosain</name>
    <name type="common">Mud crab</name>
    <dbReference type="NCBI Taxonomy" id="85552"/>
    <lineage>
        <taxon>Eukaryota</taxon>
        <taxon>Metazoa</taxon>
        <taxon>Ecdysozoa</taxon>
        <taxon>Arthropoda</taxon>
        <taxon>Crustacea</taxon>
        <taxon>Multicrustacea</taxon>
        <taxon>Malacostraca</taxon>
        <taxon>Eumalacostraca</taxon>
        <taxon>Eucarida</taxon>
        <taxon>Decapoda</taxon>
        <taxon>Pleocyemata</taxon>
        <taxon>Brachyura</taxon>
        <taxon>Eubrachyura</taxon>
        <taxon>Portunoidea</taxon>
        <taxon>Portunidae</taxon>
        <taxon>Portuninae</taxon>
        <taxon>Scylla</taxon>
    </lineage>
</organism>
<dbReference type="Pfam" id="PF14529">
    <property type="entry name" value="Exo_endo_phos_2"/>
    <property type="match status" value="1"/>
</dbReference>
<reference evidence="3 4" key="1">
    <citation type="submission" date="2023-03" db="EMBL/GenBank/DDBJ databases">
        <title>High-quality genome of Scylla paramamosain provides insights in environmental adaptation.</title>
        <authorList>
            <person name="Zhang L."/>
        </authorList>
    </citation>
    <scope>NUCLEOTIDE SEQUENCE [LARGE SCALE GENOMIC DNA]</scope>
    <source>
        <strain evidence="3">LZ_2023a</strain>
        <tissue evidence="3">Muscle</tissue>
    </source>
</reference>
<dbReference type="InterPro" id="IPR005135">
    <property type="entry name" value="Endo/exonuclease/phosphatase"/>
</dbReference>
<name>A0AAW0TCG0_SCYPA</name>
<accession>A0AAW0TCG0</accession>
<protein>
    <recommendedName>
        <fullName evidence="2">Endonuclease/exonuclease/phosphatase domain-containing protein</fullName>
    </recommendedName>
</protein>
<gene>
    <name evidence="3" type="ORF">O3P69_012186</name>
</gene>
<feature type="compositionally biased region" description="Polar residues" evidence="1">
    <location>
        <begin position="1"/>
        <end position="15"/>
    </location>
</feature>
<dbReference type="Proteomes" id="UP001487740">
    <property type="component" value="Unassembled WGS sequence"/>
</dbReference>
<keyword evidence="4" id="KW-1185">Reference proteome</keyword>
<dbReference type="InterPro" id="IPR036691">
    <property type="entry name" value="Endo/exonu/phosph_ase_sf"/>
</dbReference>
<dbReference type="Gene3D" id="3.60.10.10">
    <property type="entry name" value="Endonuclease/exonuclease/phosphatase"/>
    <property type="match status" value="1"/>
</dbReference>
<proteinExistence type="predicted"/>
<evidence type="ECO:0000313" key="3">
    <source>
        <dbReference type="EMBL" id="KAK8385199.1"/>
    </source>
</evidence>
<feature type="domain" description="Endonuclease/exonuclease/phosphatase" evidence="2">
    <location>
        <begin position="31"/>
        <end position="132"/>
    </location>
</feature>
<evidence type="ECO:0000256" key="1">
    <source>
        <dbReference type="SAM" id="MobiDB-lite"/>
    </source>
</evidence>
<sequence length="162" mass="17590">MATPTPASESPSGEGTINVPRSDCLSVDDPKCLDTPLKFFFINFCNILEISILGDFNVHHQLWLSSSFTDHPGELAFNFAILHDLEQLVQHPTRIPDRLGDTPIILDLFLTSNPAYAVTLSSPLGSSNHNLISVSCLSLQSLLRIHLSEGASGVLPLLVGRT</sequence>
<dbReference type="GO" id="GO:0003824">
    <property type="term" value="F:catalytic activity"/>
    <property type="evidence" value="ECO:0007669"/>
    <property type="project" value="InterPro"/>
</dbReference>
<dbReference type="AlphaFoldDB" id="A0AAW0TCG0"/>
<evidence type="ECO:0000313" key="4">
    <source>
        <dbReference type="Proteomes" id="UP001487740"/>
    </source>
</evidence>
<dbReference type="SUPFAM" id="SSF56219">
    <property type="entry name" value="DNase I-like"/>
    <property type="match status" value="1"/>
</dbReference>
<evidence type="ECO:0000259" key="2">
    <source>
        <dbReference type="Pfam" id="PF14529"/>
    </source>
</evidence>
<dbReference type="EMBL" id="JARAKH010000033">
    <property type="protein sequence ID" value="KAK8385199.1"/>
    <property type="molecule type" value="Genomic_DNA"/>
</dbReference>